<dbReference type="STRING" id="631362.Thi970DRAFT_02834"/>
<dbReference type="PROSITE" id="PS00211">
    <property type="entry name" value="ABC_TRANSPORTER_1"/>
    <property type="match status" value="1"/>
</dbReference>
<dbReference type="HOGENOM" id="CLU_000604_101_1_6"/>
<dbReference type="InterPro" id="IPR027417">
    <property type="entry name" value="P-loop_NTPase"/>
</dbReference>
<dbReference type="OrthoDB" id="9778870at2"/>
<organism evidence="6 7">
    <name type="scientific">Thiorhodovibrio frisius</name>
    <dbReference type="NCBI Taxonomy" id="631362"/>
    <lineage>
        <taxon>Bacteria</taxon>
        <taxon>Pseudomonadati</taxon>
        <taxon>Pseudomonadota</taxon>
        <taxon>Gammaproteobacteria</taxon>
        <taxon>Chromatiales</taxon>
        <taxon>Chromatiaceae</taxon>
        <taxon>Thiorhodovibrio</taxon>
    </lineage>
</organism>
<dbReference type="Pfam" id="PF14524">
    <property type="entry name" value="Wzt_C"/>
    <property type="match status" value="1"/>
</dbReference>
<dbReference type="Proteomes" id="UP000002964">
    <property type="component" value="Unassembled WGS sequence"/>
</dbReference>
<dbReference type="eggNOG" id="COG1134">
    <property type="taxonomic scope" value="Bacteria"/>
</dbReference>
<dbReference type="RefSeq" id="WP_009149477.1">
    <property type="nucleotide sequence ID" value="NZ_CP121471.1"/>
</dbReference>
<feature type="domain" description="ABC transporter" evidence="5">
    <location>
        <begin position="21"/>
        <end position="241"/>
    </location>
</feature>
<dbReference type="Gene3D" id="3.40.50.300">
    <property type="entry name" value="P-loop containing nucleotide triphosphate hydrolases"/>
    <property type="match status" value="1"/>
</dbReference>
<dbReference type="Pfam" id="PF00005">
    <property type="entry name" value="ABC_tran"/>
    <property type="match status" value="1"/>
</dbReference>
<gene>
    <name evidence="6" type="ORF">Thi970DRAFT_02834</name>
</gene>
<dbReference type="GO" id="GO:0140359">
    <property type="term" value="F:ABC-type transporter activity"/>
    <property type="evidence" value="ECO:0007669"/>
    <property type="project" value="InterPro"/>
</dbReference>
<dbReference type="InterPro" id="IPR050683">
    <property type="entry name" value="Bact_Polysacc_Export_ATP-bd"/>
</dbReference>
<keyword evidence="4" id="KW-0067">ATP-binding</keyword>
<dbReference type="GO" id="GO:0016887">
    <property type="term" value="F:ATP hydrolysis activity"/>
    <property type="evidence" value="ECO:0007669"/>
    <property type="project" value="InterPro"/>
</dbReference>
<dbReference type="PROSITE" id="PS50893">
    <property type="entry name" value="ABC_TRANSPORTER_2"/>
    <property type="match status" value="1"/>
</dbReference>
<evidence type="ECO:0000259" key="5">
    <source>
        <dbReference type="PROSITE" id="PS50893"/>
    </source>
</evidence>
<evidence type="ECO:0000313" key="7">
    <source>
        <dbReference type="Proteomes" id="UP000002964"/>
    </source>
</evidence>
<dbReference type="CDD" id="cd03220">
    <property type="entry name" value="ABC_KpsT_Wzt"/>
    <property type="match status" value="1"/>
</dbReference>
<keyword evidence="2" id="KW-0813">Transport</keyword>
<dbReference type="InterPro" id="IPR003593">
    <property type="entry name" value="AAA+_ATPase"/>
</dbReference>
<keyword evidence="7" id="KW-1185">Reference proteome</keyword>
<dbReference type="SUPFAM" id="SSF52540">
    <property type="entry name" value="P-loop containing nucleoside triphosphate hydrolases"/>
    <property type="match status" value="1"/>
</dbReference>
<dbReference type="Gene3D" id="2.70.50.60">
    <property type="entry name" value="abc- transporter (atp binding component) like domain"/>
    <property type="match status" value="1"/>
</dbReference>
<dbReference type="InterPro" id="IPR003439">
    <property type="entry name" value="ABC_transporter-like_ATP-bd"/>
</dbReference>
<protein>
    <submittedName>
        <fullName evidence="6">ABC-type polysaccharide/polyol phosphate transport system, ATPase component</fullName>
    </submittedName>
</protein>
<reference evidence="7" key="1">
    <citation type="submission" date="2011-06" db="EMBL/GenBank/DDBJ databases">
        <authorList>
            <consortium name="US DOE Joint Genome Institute (JGI-PGF)"/>
            <person name="Lucas S."/>
            <person name="Han J."/>
            <person name="Lapidus A."/>
            <person name="Cheng J.-F."/>
            <person name="Goodwin L."/>
            <person name="Pitluck S."/>
            <person name="Peters L."/>
            <person name="Land M.L."/>
            <person name="Hauser L."/>
            <person name="Vogl K."/>
            <person name="Liu Z."/>
            <person name="Overmann J."/>
            <person name="Frigaard N.-U."/>
            <person name="Bryant D.A."/>
            <person name="Woyke T.J."/>
        </authorList>
    </citation>
    <scope>NUCLEOTIDE SEQUENCE [LARGE SCALE GENOMIC DNA]</scope>
    <source>
        <strain evidence="7">970</strain>
    </source>
</reference>
<evidence type="ECO:0000256" key="4">
    <source>
        <dbReference type="ARBA" id="ARBA00022840"/>
    </source>
</evidence>
<dbReference type="PANTHER" id="PTHR46743:SF2">
    <property type="entry name" value="TEICHOIC ACIDS EXPORT ATP-BINDING PROTEIN TAGH"/>
    <property type="match status" value="1"/>
</dbReference>
<dbReference type="InterPro" id="IPR029439">
    <property type="entry name" value="Wzt_C"/>
</dbReference>
<evidence type="ECO:0000256" key="2">
    <source>
        <dbReference type="ARBA" id="ARBA00022448"/>
    </source>
</evidence>
<name>H8Z1T5_9GAMM</name>
<dbReference type="InterPro" id="IPR015860">
    <property type="entry name" value="ABC_transpr_TagH-like"/>
</dbReference>
<proteinExistence type="inferred from homology"/>
<evidence type="ECO:0000256" key="1">
    <source>
        <dbReference type="ARBA" id="ARBA00005417"/>
    </source>
</evidence>
<dbReference type="GO" id="GO:0005524">
    <property type="term" value="F:ATP binding"/>
    <property type="evidence" value="ECO:0007669"/>
    <property type="project" value="UniProtKB-KW"/>
</dbReference>
<dbReference type="AlphaFoldDB" id="H8Z1T5"/>
<evidence type="ECO:0000313" key="6">
    <source>
        <dbReference type="EMBL" id="EIC22563.1"/>
    </source>
</evidence>
<dbReference type="CDD" id="cd10147">
    <property type="entry name" value="Wzt_C-like"/>
    <property type="match status" value="1"/>
</dbReference>
<dbReference type="GO" id="GO:0016020">
    <property type="term" value="C:membrane"/>
    <property type="evidence" value="ECO:0007669"/>
    <property type="project" value="InterPro"/>
</dbReference>
<accession>H8Z1T5</accession>
<dbReference type="PANTHER" id="PTHR46743">
    <property type="entry name" value="TEICHOIC ACIDS EXPORT ATP-BINDING PROTEIN TAGH"/>
    <property type="match status" value="1"/>
</dbReference>
<sequence length="413" mass="45279">MIVVEKLTKTFRLYRRPSDRLRELILRRAFHHVHHVLDDVSFAVKDGETLGIIGCNGAGKSTLLKILTGVLLPDSGRTQVSGRATGLLELGTGFNLELTGLENIRANALLLGMTAARAKNRESAIIEFAELGEFIAEPIKTYSSGMIMRLAFAIAIHADPACFVVDEALAVGDAYFQQKCMGALQRFRNKGGSIVFVSHDLNAIKLLCDKVLVLDNGRVVGYDKPEPATNLYNRIIARVQQDAERKHEETPPEPTEYGSGRAWIERARIVGSASAGNVMSAGETAEIWVDYLVREAVDDLTLGFMIRDRFGQDIFGTNTSLFNQTLNPPLGVPQTACWQVVLNIAPGHYTVTLGLHRRAESGVEVLHWHDSVLRFEIAGIQGLAFGGVCRLETKFFTGPTKPVAKNDQPGVQA</sequence>
<comment type="similarity">
    <text evidence="1">Belongs to the ABC transporter superfamily.</text>
</comment>
<reference evidence="6 7" key="2">
    <citation type="submission" date="2011-11" db="EMBL/GenBank/DDBJ databases">
        <authorList>
            <consortium name="US DOE Joint Genome Institute"/>
            <person name="Lucas S."/>
            <person name="Han J."/>
            <person name="Lapidus A."/>
            <person name="Cheng J.-F."/>
            <person name="Goodwin L."/>
            <person name="Pitluck S."/>
            <person name="Peters L."/>
            <person name="Ovchinnikova G."/>
            <person name="Zhang X."/>
            <person name="Detter J.C."/>
            <person name="Han C."/>
            <person name="Tapia R."/>
            <person name="Land M."/>
            <person name="Hauser L."/>
            <person name="Kyrpides N."/>
            <person name="Ivanova N."/>
            <person name="Pagani I."/>
            <person name="Vogl K."/>
            <person name="Liu Z."/>
            <person name="Overmann J."/>
            <person name="Frigaard N.-U."/>
            <person name="Bryant D."/>
            <person name="Woyke T."/>
        </authorList>
    </citation>
    <scope>NUCLEOTIDE SEQUENCE [LARGE SCALE GENOMIC DNA]</scope>
    <source>
        <strain evidence="6 7">970</strain>
    </source>
</reference>
<evidence type="ECO:0000256" key="3">
    <source>
        <dbReference type="ARBA" id="ARBA00022741"/>
    </source>
</evidence>
<dbReference type="EMBL" id="JH603169">
    <property type="protein sequence ID" value="EIC22563.1"/>
    <property type="molecule type" value="Genomic_DNA"/>
</dbReference>
<keyword evidence="3" id="KW-0547">Nucleotide-binding</keyword>
<dbReference type="InterPro" id="IPR017871">
    <property type="entry name" value="ABC_transporter-like_CS"/>
</dbReference>
<dbReference type="SMART" id="SM00382">
    <property type="entry name" value="AAA"/>
    <property type="match status" value="1"/>
</dbReference>